<reference evidence="1 2" key="1">
    <citation type="submission" date="2023-03" db="EMBL/GenBank/DDBJ databases">
        <authorList>
            <person name="Pearce D."/>
        </authorList>
    </citation>
    <scope>NUCLEOTIDE SEQUENCE [LARGE SCALE GENOMIC DNA]</scope>
    <source>
        <strain evidence="1">Msz</strain>
    </source>
</reference>
<protein>
    <submittedName>
        <fullName evidence="1">Uncharacterized protein</fullName>
    </submittedName>
</protein>
<evidence type="ECO:0000313" key="1">
    <source>
        <dbReference type="EMBL" id="CAI8767433.1"/>
    </source>
</evidence>
<gene>
    <name evidence="1" type="ORF">MSZNOR_0961</name>
</gene>
<dbReference type="Proteomes" id="UP001162030">
    <property type="component" value="Chromosome"/>
</dbReference>
<evidence type="ECO:0000313" key="2">
    <source>
        <dbReference type="Proteomes" id="UP001162030"/>
    </source>
</evidence>
<sequence>MDKSSTTMNPRLSQSSTKIPLGTAVLYKPKRPRFFKDSHLPGQPAIIKRYSRFNSGDCFIEFPSGGILRVPESDIEPVVT</sequence>
<organism evidence="1 2">
    <name type="scientific">Methylocaldum szegediense</name>
    <dbReference type="NCBI Taxonomy" id="73780"/>
    <lineage>
        <taxon>Bacteria</taxon>
        <taxon>Pseudomonadati</taxon>
        <taxon>Pseudomonadota</taxon>
        <taxon>Gammaproteobacteria</taxon>
        <taxon>Methylococcales</taxon>
        <taxon>Methylococcaceae</taxon>
        <taxon>Methylocaldum</taxon>
    </lineage>
</organism>
<proteinExistence type="predicted"/>
<accession>A0ABN8X254</accession>
<dbReference type="EMBL" id="OX458333">
    <property type="protein sequence ID" value="CAI8767433.1"/>
    <property type="molecule type" value="Genomic_DNA"/>
</dbReference>
<name>A0ABN8X254_9GAMM</name>
<keyword evidence="2" id="KW-1185">Reference proteome</keyword>